<dbReference type="Proteomes" id="UP001139646">
    <property type="component" value="Unassembled WGS sequence"/>
</dbReference>
<evidence type="ECO:0000313" key="2">
    <source>
        <dbReference type="Proteomes" id="UP001139646"/>
    </source>
</evidence>
<keyword evidence="2" id="KW-1185">Reference proteome</keyword>
<accession>A0ABS9X0C8</accession>
<dbReference type="EMBL" id="JAKKSL010000001">
    <property type="protein sequence ID" value="MCI2282926.1"/>
    <property type="molecule type" value="Genomic_DNA"/>
</dbReference>
<evidence type="ECO:0008006" key="3">
    <source>
        <dbReference type="Google" id="ProtNLM"/>
    </source>
</evidence>
<organism evidence="1 2">
    <name type="scientific">Colwellia maritima</name>
    <dbReference type="NCBI Taxonomy" id="2912588"/>
    <lineage>
        <taxon>Bacteria</taxon>
        <taxon>Pseudomonadati</taxon>
        <taxon>Pseudomonadota</taxon>
        <taxon>Gammaproteobacteria</taxon>
        <taxon>Alteromonadales</taxon>
        <taxon>Colwelliaceae</taxon>
        <taxon>Colwellia</taxon>
    </lineage>
</organism>
<reference evidence="1" key="1">
    <citation type="submission" date="2022-01" db="EMBL/GenBank/DDBJ databases">
        <title>Colwellia maritima, isolated from seawater.</title>
        <authorList>
            <person name="Kristyanto S."/>
            <person name="Jung J."/>
            <person name="Jeon C.O."/>
        </authorList>
    </citation>
    <scope>NUCLEOTIDE SEQUENCE</scope>
    <source>
        <strain evidence="1">MSW7</strain>
    </source>
</reference>
<protein>
    <recommendedName>
        <fullName evidence="3">VanZ-like domain-containing protein</fullName>
    </recommendedName>
</protein>
<name>A0ABS9X0C8_9GAMM</name>
<evidence type="ECO:0000313" key="1">
    <source>
        <dbReference type="EMBL" id="MCI2282926.1"/>
    </source>
</evidence>
<comment type="caution">
    <text evidence="1">The sequence shown here is derived from an EMBL/GenBank/DDBJ whole genome shotgun (WGS) entry which is preliminary data.</text>
</comment>
<dbReference type="RefSeq" id="WP_242284007.1">
    <property type="nucleotide sequence ID" value="NZ_JAKKSL010000001.1"/>
</dbReference>
<sequence length="125" mass="14279">MKSKKFYICCFITCSIFSILVKVNREKLYGIDLSIDILLGSSPSFLYLLGLSSLCTIITEQSKPKSDLKGSLLLMLGALSYEIEQYWFSGVFDFYDVIATLLAFFVFLLFHIDFTHLKKSESNSR</sequence>
<gene>
    <name evidence="1" type="ORF">L3081_05385</name>
</gene>
<proteinExistence type="predicted"/>